<feature type="domain" description="RNHCP" evidence="1">
    <location>
        <begin position="22"/>
        <end position="110"/>
    </location>
</feature>
<dbReference type="EMBL" id="DWXZ01000190">
    <property type="protein sequence ID" value="HJB38159.1"/>
    <property type="molecule type" value="Genomic_DNA"/>
</dbReference>
<dbReference type="AlphaFoldDB" id="A0A9D2M053"/>
<dbReference type="InterPro" id="IPR024439">
    <property type="entry name" value="RNHCP"/>
</dbReference>
<dbReference type="Pfam" id="PF12647">
    <property type="entry name" value="RNHCP"/>
    <property type="match status" value="1"/>
</dbReference>
<evidence type="ECO:0000313" key="3">
    <source>
        <dbReference type="Proteomes" id="UP000824214"/>
    </source>
</evidence>
<proteinExistence type="predicted"/>
<organism evidence="2 3">
    <name type="scientific">Candidatus Acutalibacter ornithocaccae</name>
    <dbReference type="NCBI Taxonomy" id="2838416"/>
    <lineage>
        <taxon>Bacteria</taxon>
        <taxon>Bacillati</taxon>
        <taxon>Bacillota</taxon>
        <taxon>Clostridia</taxon>
        <taxon>Eubacteriales</taxon>
        <taxon>Acutalibacteraceae</taxon>
        <taxon>Acutalibacter</taxon>
    </lineage>
</organism>
<evidence type="ECO:0000313" key="2">
    <source>
        <dbReference type="EMBL" id="HJB38159.1"/>
    </source>
</evidence>
<comment type="caution">
    <text evidence="2">The sequence shown here is derived from an EMBL/GenBank/DDBJ whole genome shotgun (WGS) entry which is preliminary data.</text>
</comment>
<accession>A0A9D2M053</accession>
<protein>
    <submittedName>
        <fullName evidence="2">RNHCP domain-containing protein</fullName>
    </submittedName>
</protein>
<reference evidence="2" key="1">
    <citation type="journal article" date="2021" name="PeerJ">
        <title>Extensive microbial diversity within the chicken gut microbiome revealed by metagenomics and culture.</title>
        <authorList>
            <person name="Gilroy R."/>
            <person name="Ravi A."/>
            <person name="Getino M."/>
            <person name="Pursley I."/>
            <person name="Horton D.L."/>
            <person name="Alikhan N.F."/>
            <person name="Baker D."/>
            <person name="Gharbi K."/>
            <person name="Hall N."/>
            <person name="Watson M."/>
            <person name="Adriaenssens E.M."/>
            <person name="Foster-Nyarko E."/>
            <person name="Jarju S."/>
            <person name="Secka A."/>
            <person name="Antonio M."/>
            <person name="Oren A."/>
            <person name="Chaudhuri R.R."/>
            <person name="La Ragione R."/>
            <person name="Hildebrand F."/>
            <person name="Pallen M.J."/>
        </authorList>
    </citation>
    <scope>NUCLEOTIDE SEQUENCE</scope>
    <source>
        <strain evidence="2">ChiBcolR8-3208</strain>
    </source>
</reference>
<sequence length="152" mass="16652">MNRENKRKKFEKGYYKNHPCQESFTCKSCGRLVTPGGAGSDHRNHCPNCLSSLHVDIGPGDRASDCGGLMEPVAVWVRKSGEWAIIHRCRRCGALSSNRVAADDNPMKLMSIAMKPLGSPPFPLEYLQEMTDRMGGQGDLSLWEAKGGKGDG</sequence>
<evidence type="ECO:0000259" key="1">
    <source>
        <dbReference type="Pfam" id="PF12647"/>
    </source>
</evidence>
<name>A0A9D2M053_9FIRM</name>
<reference evidence="2" key="2">
    <citation type="submission" date="2021-04" db="EMBL/GenBank/DDBJ databases">
        <authorList>
            <person name="Gilroy R."/>
        </authorList>
    </citation>
    <scope>NUCLEOTIDE SEQUENCE</scope>
    <source>
        <strain evidence="2">ChiBcolR8-3208</strain>
    </source>
</reference>
<dbReference type="Proteomes" id="UP000824214">
    <property type="component" value="Unassembled WGS sequence"/>
</dbReference>
<gene>
    <name evidence="2" type="ORF">H9942_08850</name>
</gene>